<evidence type="ECO:0000259" key="4">
    <source>
        <dbReference type="Pfam" id="PF23379"/>
    </source>
</evidence>
<evidence type="ECO:0000259" key="2">
    <source>
        <dbReference type="Pfam" id="PF23374"/>
    </source>
</evidence>
<dbReference type="InParanoid" id="A0A554NCW1"/>
<comment type="caution">
    <text evidence="5">The sequence shown here is derived from an EMBL/GenBank/DDBJ whole genome shotgun (WGS) entry which is preliminary data.</text>
</comment>
<dbReference type="EMBL" id="QMDX01000002">
    <property type="protein sequence ID" value="TSD15165.1"/>
    <property type="molecule type" value="Genomic_DNA"/>
</dbReference>
<name>A0A554NCW1_9EURY</name>
<dbReference type="InterPro" id="IPR056397">
    <property type="entry name" value="Fn3_arc"/>
</dbReference>
<dbReference type="AlphaFoldDB" id="A0A554NCW1"/>
<keyword evidence="6" id="KW-1185">Reference proteome</keyword>
<feature type="compositionally biased region" description="Low complexity" evidence="1">
    <location>
        <begin position="45"/>
        <end position="58"/>
    </location>
</feature>
<reference evidence="5 6" key="1">
    <citation type="submission" date="2018-06" db="EMBL/GenBank/DDBJ databases">
        <title>Natronomonas sp. F16-60 a new haloarchaeon isolated from a solar saltern of Isla Cristina, Huelva, Spain.</title>
        <authorList>
            <person name="Duran-Viseras A."/>
            <person name="Sanchez-Porro C."/>
            <person name="Ventosa A."/>
        </authorList>
    </citation>
    <scope>NUCLEOTIDE SEQUENCE [LARGE SCALE GENOMIC DNA]</scope>
    <source>
        <strain evidence="5 6">F16-60</strain>
    </source>
</reference>
<sequence>MSGPRPLHTSALAVAVLALALVLAPVAAVPVDQPPTERPGPDALPAPGDALPTTAGTAPVVAEGNTTGYLDLDTTIRTSRFGTATFDVGGAVAADSGRTRSIYRATRLRTAFTETEGNLTAQRAVVTRSADRIDDDITALEQRAQVALNRYNSGAISARSYLRELAAIDAAADSLRGTLDLLSTYNSVADEPIPSARIAAQKARLLPLQGPVRDRALAAMRGDGPPVRIFIQTSDEGVVLATIDRRGFTQRYIREAHVPSARDPGGVDRFDLAEDRLEAASDRSRNSYPWTWENRISASIGSFQGQPFLYTAGVYSVRIGHPHGADRTYDLITFIDGSTEEVFREIQYKDLSEIPLTRAATNDSDGVSLSVDRTRSGGPMRVTATNASTGEPLAADVLVNGETVGRTGSEGRYWVIAPRPTANVTVVHEGAAVSVEIFSDGAPTG</sequence>
<feature type="domain" description="DUF7094" evidence="3">
    <location>
        <begin position="230"/>
        <end position="355"/>
    </location>
</feature>
<proteinExistence type="predicted"/>
<protein>
    <submittedName>
        <fullName evidence="5">Uncharacterized protein</fullName>
    </submittedName>
</protein>
<dbReference type="Pfam" id="PF23374">
    <property type="entry name" value="Fn3_arc"/>
    <property type="match status" value="1"/>
</dbReference>
<evidence type="ECO:0000313" key="5">
    <source>
        <dbReference type="EMBL" id="TSD15165.1"/>
    </source>
</evidence>
<feature type="domain" description="Fibronectin-III type-like" evidence="2">
    <location>
        <begin position="359"/>
        <end position="434"/>
    </location>
</feature>
<evidence type="ECO:0000259" key="3">
    <source>
        <dbReference type="Pfam" id="PF23375"/>
    </source>
</evidence>
<dbReference type="Pfam" id="PF23375">
    <property type="entry name" value="DUF7094"/>
    <property type="match status" value="1"/>
</dbReference>
<dbReference type="OrthoDB" id="201701at2157"/>
<dbReference type="InterPro" id="IPR055520">
    <property type="entry name" value="DUF7094"/>
</dbReference>
<feature type="domain" description="DUF7096" evidence="4">
    <location>
        <begin position="15"/>
        <end position="223"/>
    </location>
</feature>
<dbReference type="RefSeq" id="WP_144261004.1">
    <property type="nucleotide sequence ID" value="NZ_QMDX01000002.1"/>
</dbReference>
<gene>
    <name evidence="5" type="ORF">DP107_04740</name>
</gene>
<accession>A0A554NCW1</accession>
<dbReference type="Pfam" id="PF23379">
    <property type="entry name" value="DUF7096"/>
    <property type="match status" value="1"/>
</dbReference>
<dbReference type="Proteomes" id="UP000319894">
    <property type="component" value="Unassembled WGS sequence"/>
</dbReference>
<evidence type="ECO:0000313" key="6">
    <source>
        <dbReference type="Proteomes" id="UP000319894"/>
    </source>
</evidence>
<feature type="region of interest" description="Disordered" evidence="1">
    <location>
        <begin position="33"/>
        <end position="58"/>
    </location>
</feature>
<dbReference type="InterPro" id="IPR055522">
    <property type="entry name" value="DUF7096"/>
</dbReference>
<evidence type="ECO:0000256" key="1">
    <source>
        <dbReference type="SAM" id="MobiDB-lite"/>
    </source>
</evidence>
<feature type="compositionally biased region" description="Pro residues" evidence="1">
    <location>
        <begin position="33"/>
        <end position="44"/>
    </location>
</feature>
<organism evidence="5 6">
    <name type="scientific">Haloglomus irregulare</name>
    <dbReference type="NCBI Taxonomy" id="2234134"/>
    <lineage>
        <taxon>Archaea</taxon>
        <taxon>Methanobacteriati</taxon>
        <taxon>Methanobacteriota</taxon>
        <taxon>Stenosarchaea group</taxon>
        <taxon>Halobacteria</taxon>
        <taxon>Halobacteriales</taxon>
        <taxon>Natronomonadaceae</taxon>
        <taxon>Haloglomus</taxon>
    </lineage>
</organism>